<gene>
    <name evidence="1" type="ORF">CTM50_04015</name>
</gene>
<protein>
    <submittedName>
        <fullName evidence="1">Eco47II family restriction endonuclease</fullName>
    </submittedName>
</protein>
<keyword evidence="1" id="KW-0378">Hydrolase</keyword>
<dbReference type="EMBL" id="CP024696">
    <property type="protein sequence ID" value="ATV53832.1"/>
    <property type="molecule type" value="Genomic_DNA"/>
</dbReference>
<sequence>MQRYNLGFISDEDIYNHVRATVMQYRRSINIKEFNKNIIDPIKLTFDSKIYNQTMEETIKSECIRQIDKTNNNRIGYFHQFLSKYAGNNWEVPANGKKGGFDVVNDELHIYAEMKNKHNTMNSASAAKTYMKMQNKLLRDDKATCILVEVISRQSQDITWKVTVDKEKFNNSRIRRMSIDKFYELVFGDSKAFFKLCIALPKILDDILKAEPSIATKYDVYDKLDKKDFLKSLYLLAFKTYEGFDNLK</sequence>
<organism evidence="1 2">
    <name type="scientific">Prevotella intermedia</name>
    <dbReference type="NCBI Taxonomy" id="28131"/>
    <lineage>
        <taxon>Bacteria</taxon>
        <taxon>Pseudomonadati</taxon>
        <taxon>Bacteroidota</taxon>
        <taxon>Bacteroidia</taxon>
        <taxon>Bacteroidales</taxon>
        <taxon>Prevotellaceae</taxon>
        <taxon>Prevotella</taxon>
    </lineage>
</organism>
<evidence type="ECO:0000313" key="2">
    <source>
        <dbReference type="Proteomes" id="UP000229323"/>
    </source>
</evidence>
<dbReference type="InterPro" id="IPR019057">
    <property type="entry name" value="Restrct_endonuc_II_Eco47II"/>
</dbReference>
<dbReference type="REBASE" id="225545">
    <property type="entry name" value="Pin2033ORF4010P"/>
</dbReference>
<keyword evidence="1" id="KW-0255">Endonuclease</keyword>
<evidence type="ECO:0000313" key="1">
    <source>
        <dbReference type="EMBL" id="ATV53832.1"/>
    </source>
</evidence>
<dbReference type="Proteomes" id="UP000229323">
    <property type="component" value="Chromosome"/>
</dbReference>
<accession>A0A2D3NEP5</accession>
<dbReference type="GO" id="GO:0009307">
    <property type="term" value="P:DNA restriction-modification system"/>
    <property type="evidence" value="ECO:0007669"/>
    <property type="project" value="InterPro"/>
</dbReference>
<dbReference type="RefSeq" id="WP_100023808.1">
    <property type="nucleotide sequence ID" value="NZ_CP024696.1"/>
</dbReference>
<dbReference type="AlphaFoldDB" id="A0A2D3NEP5"/>
<dbReference type="GO" id="GO:0003677">
    <property type="term" value="F:DNA binding"/>
    <property type="evidence" value="ECO:0007669"/>
    <property type="project" value="InterPro"/>
</dbReference>
<keyword evidence="1" id="KW-0540">Nuclease</keyword>
<name>A0A2D3NEP5_PREIN</name>
<dbReference type="Pfam" id="PF09553">
    <property type="entry name" value="RE_Eco47II"/>
    <property type="match status" value="1"/>
</dbReference>
<proteinExistence type="predicted"/>
<dbReference type="GO" id="GO:0009036">
    <property type="term" value="F:type II site-specific deoxyribonuclease activity"/>
    <property type="evidence" value="ECO:0007669"/>
    <property type="project" value="InterPro"/>
</dbReference>
<reference evidence="1 2" key="1">
    <citation type="submission" date="2017-11" db="EMBL/GenBank/DDBJ databases">
        <title>Genome sequencing of Prevotella intermedia KCOM 2033.</title>
        <authorList>
            <person name="Kook J.-K."/>
            <person name="Park S.-N."/>
            <person name="Lim Y.K."/>
        </authorList>
    </citation>
    <scope>NUCLEOTIDE SEQUENCE [LARGE SCALE GENOMIC DNA]</scope>
    <source>
        <strain evidence="1 2">KCOM 2033</strain>
    </source>
</reference>